<dbReference type="PANTHER" id="PTHR43175">
    <property type="entry name" value="CARBONIC ANHYDRASE"/>
    <property type="match status" value="1"/>
</dbReference>
<evidence type="ECO:0000256" key="6">
    <source>
        <dbReference type="SAM" id="SignalP"/>
    </source>
</evidence>
<evidence type="ECO:0000313" key="7">
    <source>
        <dbReference type="EMBL" id="RYP05797.1"/>
    </source>
</evidence>
<gene>
    <name evidence="7" type="ORF">DL764_003566</name>
</gene>
<dbReference type="Proteomes" id="UP000293360">
    <property type="component" value="Unassembled WGS sequence"/>
</dbReference>
<name>A0A4Q4TJE5_9PEZI</name>
<evidence type="ECO:0000256" key="4">
    <source>
        <dbReference type="PIRSR" id="PIRSR601765-1"/>
    </source>
</evidence>
<protein>
    <submittedName>
        <fullName evidence="7">Uncharacterized protein</fullName>
    </submittedName>
</protein>
<feature type="chain" id="PRO_5020244924" evidence="6">
    <location>
        <begin position="17"/>
        <end position="201"/>
    </location>
</feature>
<evidence type="ECO:0000256" key="3">
    <source>
        <dbReference type="ARBA" id="ARBA00022833"/>
    </source>
</evidence>
<organism evidence="7 8">
    <name type="scientific">Monosporascus ibericus</name>
    <dbReference type="NCBI Taxonomy" id="155417"/>
    <lineage>
        <taxon>Eukaryota</taxon>
        <taxon>Fungi</taxon>
        <taxon>Dikarya</taxon>
        <taxon>Ascomycota</taxon>
        <taxon>Pezizomycotina</taxon>
        <taxon>Sordariomycetes</taxon>
        <taxon>Xylariomycetidae</taxon>
        <taxon>Xylariales</taxon>
        <taxon>Xylariales incertae sedis</taxon>
        <taxon>Monosporascus</taxon>
    </lineage>
</organism>
<dbReference type="GO" id="GO:0008270">
    <property type="term" value="F:zinc ion binding"/>
    <property type="evidence" value="ECO:0007669"/>
    <property type="project" value="InterPro"/>
</dbReference>
<comment type="caution">
    <text evidence="7">The sequence shown here is derived from an EMBL/GenBank/DDBJ whole genome shotgun (WGS) entry which is preliminary data.</text>
</comment>
<feature type="compositionally biased region" description="Low complexity" evidence="5">
    <location>
        <begin position="79"/>
        <end position="91"/>
    </location>
</feature>
<evidence type="ECO:0000256" key="5">
    <source>
        <dbReference type="SAM" id="MobiDB-lite"/>
    </source>
</evidence>
<feature type="region of interest" description="Disordered" evidence="5">
    <location>
        <begin position="68"/>
        <end position="91"/>
    </location>
</feature>
<evidence type="ECO:0000256" key="2">
    <source>
        <dbReference type="ARBA" id="ARBA00022723"/>
    </source>
</evidence>
<dbReference type="Gene3D" id="3.40.1050.10">
    <property type="entry name" value="Carbonic anhydrase"/>
    <property type="match status" value="1"/>
</dbReference>
<evidence type="ECO:0000256" key="1">
    <source>
        <dbReference type="ARBA" id="ARBA00006217"/>
    </source>
</evidence>
<dbReference type="PANTHER" id="PTHR43175:SF3">
    <property type="entry name" value="CARBON DISULFIDE HYDROLASE"/>
    <property type="match status" value="1"/>
</dbReference>
<accession>A0A4Q4TJE5</accession>
<proteinExistence type="inferred from homology"/>
<dbReference type="STRING" id="155417.A0A4Q4TJE5"/>
<sequence>MKVAVVALSLLAAASANVIPQPTLTAPLYPMTTITMGTGTGYFYGTGGAGMGTASTGFPSPTANGTYSATATPVPPPTGTGEPAPIATGGASKNHWEKKAQYAVAFTQGDPASPPAKKYLVLTCIGARIGPSSAFGIALSDALVVRNLGPAAAARAAEIDSLPFEDPEDELRGNMEFLGGSELVPDDVGVSGWVYEAKTGW</sequence>
<keyword evidence="3 4" id="KW-0862">Zinc</keyword>
<reference evidence="7 8" key="1">
    <citation type="submission" date="2018-06" db="EMBL/GenBank/DDBJ databases">
        <title>Complete Genomes of Monosporascus.</title>
        <authorList>
            <person name="Robinson A.J."/>
            <person name="Natvig D.O."/>
        </authorList>
    </citation>
    <scope>NUCLEOTIDE SEQUENCE [LARGE SCALE GENOMIC DNA]</scope>
    <source>
        <strain evidence="7 8">CBS 110550</strain>
    </source>
</reference>
<dbReference type="AlphaFoldDB" id="A0A4Q4TJE5"/>
<dbReference type="SUPFAM" id="SSF53056">
    <property type="entry name" value="beta-carbonic anhydrase, cab"/>
    <property type="match status" value="1"/>
</dbReference>
<dbReference type="InterPro" id="IPR036874">
    <property type="entry name" value="Carbonic_anhydrase_sf"/>
</dbReference>
<feature type="binding site" evidence="4">
    <location>
        <position position="124"/>
    </location>
    <ligand>
        <name>Zn(2+)</name>
        <dbReference type="ChEBI" id="CHEBI:29105"/>
    </ligand>
</feature>
<comment type="cofactor">
    <cofactor evidence="4">
        <name>Zn(2+)</name>
        <dbReference type="ChEBI" id="CHEBI:29105"/>
    </cofactor>
    <text evidence="4">Binds 1 zinc ion per subunit.</text>
</comment>
<dbReference type="EMBL" id="QJNU01000156">
    <property type="protein sequence ID" value="RYP05797.1"/>
    <property type="molecule type" value="Genomic_DNA"/>
</dbReference>
<keyword evidence="8" id="KW-1185">Reference proteome</keyword>
<feature type="signal peptide" evidence="6">
    <location>
        <begin position="1"/>
        <end position="16"/>
    </location>
</feature>
<keyword evidence="6" id="KW-0732">Signal</keyword>
<dbReference type="GO" id="GO:0004089">
    <property type="term" value="F:carbonate dehydratase activity"/>
    <property type="evidence" value="ECO:0007669"/>
    <property type="project" value="InterPro"/>
</dbReference>
<keyword evidence="2 4" id="KW-0479">Metal-binding</keyword>
<dbReference type="InterPro" id="IPR001765">
    <property type="entry name" value="Carbonic_anhydrase"/>
</dbReference>
<comment type="similarity">
    <text evidence="1">Belongs to the beta-class carbonic anhydrase family.</text>
</comment>
<evidence type="ECO:0000313" key="8">
    <source>
        <dbReference type="Proteomes" id="UP000293360"/>
    </source>
</evidence>
<dbReference type="OrthoDB" id="10248475at2759"/>